<evidence type="ECO:0000313" key="3">
    <source>
        <dbReference type="Proteomes" id="UP000198859"/>
    </source>
</evidence>
<dbReference type="Proteomes" id="UP000198859">
    <property type="component" value="Chromosome I"/>
</dbReference>
<keyword evidence="3" id="KW-1185">Reference proteome</keyword>
<feature type="region of interest" description="Disordered" evidence="1">
    <location>
        <begin position="1"/>
        <end position="24"/>
    </location>
</feature>
<reference evidence="3" key="1">
    <citation type="submission" date="2016-10" db="EMBL/GenBank/DDBJ databases">
        <authorList>
            <person name="Varghese N."/>
            <person name="Submissions S."/>
        </authorList>
    </citation>
    <scope>NUCLEOTIDE SEQUENCE [LARGE SCALE GENOMIC DNA]</scope>
    <source>
        <strain evidence="3">DSM 22127</strain>
    </source>
</reference>
<dbReference type="EMBL" id="LT629757">
    <property type="protein sequence ID" value="SDS49801.1"/>
    <property type="molecule type" value="Genomic_DNA"/>
</dbReference>
<protein>
    <recommendedName>
        <fullName evidence="4">DUF559 domain-containing protein</fullName>
    </recommendedName>
</protein>
<accession>A0A1H1SPG9</accession>
<dbReference type="STRING" id="642780.SAMN04488570_2011"/>
<evidence type="ECO:0000256" key="1">
    <source>
        <dbReference type="SAM" id="MobiDB-lite"/>
    </source>
</evidence>
<dbReference type="AlphaFoldDB" id="A0A1H1SPG9"/>
<feature type="compositionally biased region" description="Basic and acidic residues" evidence="1">
    <location>
        <begin position="1"/>
        <end position="14"/>
    </location>
</feature>
<evidence type="ECO:0008006" key="4">
    <source>
        <dbReference type="Google" id="ProtNLM"/>
    </source>
</evidence>
<name>A0A1H1SPG9_9ACTN</name>
<evidence type="ECO:0000313" key="2">
    <source>
        <dbReference type="EMBL" id="SDS49801.1"/>
    </source>
</evidence>
<dbReference type="RefSeq" id="WP_091729088.1">
    <property type="nucleotide sequence ID" value="NZ_LT629757.1"/>
</dbReference>
<sequence>MDIQRAGRDEPRRGDRGRRVREVASRQGGVVARSQLYAAGLTRSEVRADVRAGRWQLIGRHCVVVHSGPLTTQARLWSAVLEGGPRAVLDGDSSLVAAGLEHYEPERIRVSVPRGARIRHRGTTVDIRQTRRWDAGDVAGGSSPPRTRPAVAAVRAALWARTERQATLLVTMAVQQRLTTVADLAVELMRIRRDRRREQLGNLLLDLAGGVGSLGELDVLRGCRERGLPLPDQQVVRRAPSGSCYLDFRWDRWHVVLEVDGIQHTWAENLVADAVRHNRVALDGDVVLRLPVLGLRVAPDVFFDQVEEALCRAGWRAPRSAA</sequence>
<gene>
    <name evidence="2" type="ORF">SAMN04488570_2011</name>
</gene>
<proteinExistence type="predicted"/>
<dbReference type="OrthoDB" id="3209715at2"/>
<organism evidence="2 3">
    <name type="scientific">Nocardioides scoriae</name>
    <dbReference type="NCBI Taxonomy" id="642780"/>
    <lineage>
        <taxon>Bacteria</taxon>
        <taxon>Bacillati</taxon>
        <taxon>Actinomycetota</taxon>
        <taxon>Actinomycetes</taxon>
        <taxon>Propionibacteriales</taxon>
        <taxon>Nocardioidaceae</taxon>
        <taxon>Nocardioides</taxon>
    </lineage>
</organism>